<accession>A0ACD3RGW0</accession>
<gene>
    <name evidence="1" type="ORF">E3U43_003137</name>
</gene>
<reference evidence="1" key="1">
    <citation type="submission" date="2018-11" db="EMBL/GenBank/DDBJ databases">
        <title>The sequence and de novo assembly of Larimichthys crocea genome using PacBio and Hi-C technologies.</title>
        <authorList>
            <person name="Xu P."/>
            <person name="Chen B."/>
            <person name="Zhou Z."/>
            <person name="Ke Q."/>
            <person name="Wu Y."/>
            <person name="Bai H."/>
            <person name="Pu F."/>
        </authorList>
    </citation>
    <scope>NUCLEOTIDE SEQUENCE</scope>
    <source>
        <tissue evidence="1">Muscle</tissue>
    </source>
</reference>
<proteinExistence type="predicted"/>
<sequence>MDPGTDQLKVEPMRTAIQVPYQDVFVPYEVAALRELVEDLRCALQGSDARCLALEVALRRERSHSLPSPSGFKSTASTEPTTSITLIQGKLVPTQRIKGQCSGAGGEGARRAVRRRDIRDPLLRELKLIRSSRDGQLGEAIKFNERLEEELRWTYHEVHKLQGVESALRKENSQIRRRAEEAREALSLGLQRVRMIQEQAQSLPQLQSRITQLETELQQYRSHCTCIPDPTRQQMYPIGGEDASSKTDVRTIRTNSPLRITYVINITSALLRTAGGAAAGKDRIKSSRRGSRGFEKEKRPEEEEKEKTRLSLLEEKVTDALTLLLQLRNKNVSRTALEKIVMETLDCPSQVLKVADALCLRLSSRDLLVNGGDDEAGESREKLLAPSPGCQTSSVNPLLISC</sequence>
<evidence type="ECO:0000313" key="1">
    <source>
        <dbReference type="EMBL" id="TMS18816.1"/>
    </source>
</evidence>
<evidence type="ECO:0000313" key="2">
    <source>
        <dbReference type="Proteomes" id="UP000793456"/>
    </source>
</evidence>
<name>A0ACD3RGW0_LARCR</name>
<protein>
    <submittedName>
        <fullName evidence="1">Uncharacterized protein</fullName>
    </submittedName>
</protein>
<keyword evidence="2" id="KW-1185">Reference proteome</keyword>
<dbReference type="EMBL" id="CM011678">
    <property type="protein sequence ID" value="TMS18816.1"/>
    <property type="molecule type" value="Genomic_DNA"/>
</dbReference>
<comment type="caution">
    <text evidence="1">The sequence shown here is derived from an EMBL/GenBank/DDBJ whole genome shotgun (WGS) entry which is preliminary data.</text>
</comment>
<dbReference type="Proteomes" id="UP000793456">
    <property type="component" value="Chromosome V"/>
</dbReference>
<organism evidence="1 2">
    <name type="scientific">Larimichthys crocea</name>
    <name type="common">Large yellow croaker</name>
    <name type="synonym">Pseudosciaena crocea</name>
    <dbReference type="NCBI Taxonomy" id="215358"/>
    <lineage>
        <taxon>Eukaryota</taxon>
        <taxon>Metazoa</taxon>
        <taxon>Chordata</taxon>
        <taxon>Craniata</taxon>
        <taxon>Vertebrata</taxon>
        <taxon>Euteleostomi</taxon>
        <taxon>Actinopterygii</taxon>
        <taxon>Neopterygii</taxon>
        <taxon>Teleostei</taxon>
        <taxon>Neoteleostei</taxon>
        <taxon>Acanthomorphata</taxon>
        <taxon>Eupercaria</taxon>
        <taxon>Sciaenidae</taxon>
        <taxon>Larimichthys</taxon>
    </lineage>
</organism>